<keyword evidence="6" id="KW-0614">Plasmid</keyword>
<dbReference type="GO" id="GO:0003677">
    <property type="term" value="F:DNA binding"/>
    <property type="evidence" value="ECO:0007669"/>
    <property type="project" value="UniProtKB-KW"/>
</dbReference>
<evidence type="ECO:0000256" key="4">
    <source>
        <dbReference type="ARBA" id="ARBA00023163"/>
    </source>
</evidence>
<dbReference type="PANTHER" id="PTHR30603">
    <property type="entry name" value="RNA POLYMERASE SIGMA FACTOR RPO"/>
    <property type="match status" value="1"/>
</dbReference>
<dbReference type="Gene3D" id="1.10.1740.10">
    <property type="match status" value="1"/>
</dbReference>
<dbReference type="InterPro" id="IPR050239">
    <property type="entry name" value="Sigma-70_RNA_pol_init_factors"/>
</dbReference>
<evidence type="ECO:0000256" key="3">
    <source>
        <dbReference type="ARBA" id="ARBA00023125"/>
    </source>
</evidence>
<organism evidence="6">
    <name type="scientific">uncultured prokaryote</name>
    <dbReference type="NCBI Taxonomy" id="198431"/>
    <lineage>
        <taxon>unclassified sequences</taxon>
        <taxon>environmental samples</taxon>
    </lineage>
</organism>
<accession>A0A0H5QEA2</accession>
<evidence type="ECO:0000259" key="5">
    <source>
        <dbReference type="PROSITE" id="PS00715"/>
    </source>
</evidence>
<dbReference type="InterPro" id="IPR014284">
    <property type="entry name" value="RNA_pol_sigma-70_dom"/>
</dbReference>
<dbReference type="InterPro" id="IPR000943">
    <property type="entry name" value="RNA_pol_sigma70"/>
</dbReference>
<reference evidence="6" key="2">
    <citation type="submission" date="2015-07" db="EMBL/GenBank/DDBJ databases">
        <title>Plasmids, circular viruses and viroids from rat gut.</title>
        <authorList>
            <person name="Jorgensen T.J."/>
            <person name="Hansen M.A."/>
            <person name="Xu Z."/>
            <person name="Tabak M.A."/>
            <person name="Sorensen S.J."/>
            <person name="Hansen L.H."/>
        </authorList>
    </citation>
    <scope>NUCLEOTIDE SEQUENCE</scope>
    <source>
        <plasmid evidence="6">pRGRH0253</plasmid>
    </source>
</reference>
<name>A0A0H5QEA2_9ZZZZ</name>
<evidence type="ECO:0000256" key="1">
    <source>
        <dbReference type="ARBA" id="ARBA00023015"/>
    </source>
</evidence>
<proteinExistence type="predicted"/>
<keyword evidence="2" id="KW-0731">Sigma factor</keyword>
<dbReference type="AlphaFoldDB" id="A0A0H5QEA2"/>
<dbReference type="SUPFAM" id="SSF88946">
    <property type="entry name" value="Sigma2 domain of RNA polymerase sigma factors"/>
    <property type="match status" value="1"/>
</dbReference>
<dbReference type="PRINTS" id="PR00046">
    <property type="entry name" value="SIGMA70FCT"/>
</dbReference>
<evidence type="ECO:0000256" key="2">
    <source>
        <dbReference type="ARBA" id="ARBA00023082"/>
    </source>
</evidence>
<dbReference type="NCBIfam" id="TIGR02937">
    <property type="entry name" value="sigma70-ECF"/>
    <property type="match status" value="1"/>
</dbReference>
<protein>
    <recommendedName>
        <fullName evidence="5">RNA polymerase sigma-70 domain-containing protein</fullName>
    </recommendedName>
</protein>
<dbReference type="PROSITE" id="PS00715">
    <property type="entry name" value="SIGMA70_1"/>
    <property type="match status" value="1"/>
</dbReference>
<keyword evidence="1" id="KW-0805">Transcription regulation</keyword>
<keyword evidence="4" id="KW-0804">Transcription</keyword>
<dbReference type="GO" id="GO:0006352">
    <property type="term" value="P:DNA-templated transcription initiation"/>
    <property type="evidence" value="ECO:0007669"/>
    <property type="project" value="InterPro"/>
</dbReference>
<dbReference type="InterPro" id="IPR013325">
    <property type="entry name" value="RNA_pol_sigma_r2"/>
</dbReference>
<geneLocation type="plasmid" evidence="6">
    <name>pRGRH0253</name>
</geneLocation>
<evidence type="ECO:0000313" key="6">
    <source>
        <dbReference type="EMBL" id="CRY94437.1"/>
    </source>
</evidence>
<dbReference type="SUPFAM" id="SSF88659">
    <property type="entry name" value="Sigma3 and sigma4 domains of RNA polymerase sigma factors"/>
    <property type="match status" value="1"/>
</dbReference>
<keyword evidence="3" id="KW-0238">DNA-binding</keyword>
<feature type="domain" description="RNA polymerase sigma-70" evidence="5">
    <location>
        <begin position="15"/>
        <end position="28"/>
    </location>
</feature>
<dbReference type="Gene3D" id="1.20.140.160">
    <property type="match status" value="1"/>
</dbReference>
<dbReference type="GO" id="GO:0016987">
    <property type="term" value="F:sigma factor activity"/>
    <property type="evidence" value="ECO:0007669"/>
    <property type="project" value="UniProtKB-KW"/>
</dbReference>
<sequence length="269" mass="30037">MADKIAAAGLGDAEDLLQEGFFGLLKAAEAYDPAEGVTFMTYAWQWLRNAMFGSIRATGSAIRLPSHIQEKIWKYRRFISEYQKSTGSSPSDAQICAALSVDAAALAKIREALKATTLASIDAPVDDSDGSLTLGDSLAGAEDLEEDVGRRLDHEKMAGELQRLISRMDPEKQQALRVRFWGDRALTQRELLKNKLALDELRSPSNKARLRPYYESYLGDPYRGGLRRFRHTGESVVESLTLLRLEREEIRAQAQRLLDSSLNDNEGKE</sequence>
<dbReference type="InterPro" id="IPR007627">
    <property type="entry name" value="RNA_pol_sigma70_r2"/>
</dbReference>
<dbReference type="Pfam" id="PF04542">
    <property type="entry name" value="Sigma70_r2"/>
    <property type="match status" value="1"/>
</dbReference>
<dbReference type="PANTHER" id="PTHR30603:SF47">
    <property type="entry name" value="RNA POLYMERASE SIGMA FACTOR SIGD, CHLOROPLASTIC"/>
    <property type="match status" value="1"/>
</dbReference>
<dbReference type="EMBL" id="LN852926">
    <property type="protein sequence ID" value="CRY94437.1"/>
    <property type="molecule type" value="Genomic_DNA"/>
</dbReference>
<reference evidence="6" key="1">
    <citation type="submission" date="2015-06" db="EMBL/GenBank/DDBJ databases">
        <authorList>
            <person name="Joergensen T."/>
        </authorList>
    </citation>
    <scope>NUCLEOTIDE SEQUENCE</scope>
    <source>
        <plasmid evidence="6">pRGRH0253</plasmid>
    </source>
</reference>
<dbReference type="InterPro" id="IPR013324">
    <property type="entry name" value="RNA_pol_sigma_r3/r4-like"/>
</dbReference>